<keyword evidence="3" id="KW-0064">Aspartyl protease</keyword>
<dbReference type="Proteomes" id="UP000288805">
    <property type="component" value="Unassembled WGS sequence"/>
</dbReference>
<dbReference type="GO" id="GO:0003964">
    <property type="term" value="F:RNA-directed DNA polymerase activity"/>
    <property type="evidence" value="ECO:0007669"/>
    <property type="project" value="UniProtKB-KW"/>
</dbReference>
<evidence type="ECO:0000313" key="14">
    <source>
        <dbReference type="EMBL" id="RVW70999.1"/>
    </source>
</evidence>
<evidence type="ECO:0000256" key="6">
    <source>
        <dbReference type="ARBA" id="ARBA00022908"/>
    </source>
</evidence>
<dbReference type="GO" id="GO:0003887">
    <property type="term" value="F:DNA-directed DNA polymerase activity"/>
    <property type="evidence" value="ECO:0007669"/>
    <property type="project" value="UniProtKB-KW"/>
</dbReference>
<dbReference type="Gene3D" id="1.10.340.70">
    <property type="match status" value="1"/>
</dbReference>
<dbReference type="GO" id="GO:0004190">
    <property type="term" value="F:aspartic-type endopeptidase activity"/>
    <property type="evidence" value="ECO:0007669"/>
    <property type="project" value="UniProtKB-KW"/>
</dbReference>
<dbReference type="InterPro" id="IPR056924">
    <property type="entry name" value="SH3_Tf2-1"/>
</dbReference>
<keyword evidence="4" id="KW-0378">Hydrolase</keyword>
<dbReference type="InterPro" id="IPR041577">
    <property type="entry name" value="RT_RNaseH_2"/>
</dbReference>
<dbReference type="Pfam" id="PF17921">
    <property type="entry name" value="Integrase_H2C2"/>
    <property type="match status" value="1"/>
</dbReference>
<dbReference type="InterPro" id="IPR041588">
    <property type="entry name" value="Integrase_H2C2"/>
</dbReference>
<dbReference type="InterPro" id="IPR000953">
    <property type="entry name" value="Chromo/chromo_shadow_dom"/>
</dbReference>
<keyword evidence="9" id="KW-0238">DNA-binding</keyword>
<dbReference type="GO" id="GO:0015074">
    <property type="term" value="P:DNA integration"/>
    <property type="evidence" value="ECO:0007669"/>
    <property type="project" value="UniProtKB-KW"/>
</dbReference>
<gene>
    <name evidence="14" type="primary">TY3B-G_76</name>
    <name evidence="14" type="ORF">CK203_059705</name>
</gene>
<dbReference type="SMART" id="SM00298">
    <property type="entry name" value="CHROMO"/>
    <property type="match status" value="1"/>
</dbReference>
<dbReference type="PROSITE" id="PS50013">
    <property type="entry name" value="CHROMO_2"/>
    <property type="match status" value="1"/>
</dbReference>
<dbReference type="InterPro" id="IPR050951">
    <property type="entry name" value="Retrovirus_Pol_polyprotein"/>
</dbReference>
<proteinExistence type="predicted"/>
<evidence type="ECO:0000256" key="9">
    <source>
        <dbReference type="ARBA" id="ARBA00023125"/>
    </source>
</evidence>
<name>A0A438GFN3_VITVI</name>
<evidence type="ECO:0000256" key="4">
    <source>
        <dbReference type="ARBA" id="ARBA00022801"/>
    </source>
</evidence>
<dbReference type="GO" id="GO:0006310">
    <property type="term" value="P:DNA recombination"/>
    <property type="evidence" value="ECO:0007669"/>
    <property type="project" value="UniProtKB-KW"/>
</dbReference>
<keyword evidence="11" id="KW-0511">Multifunctional enzyme</keyword>
<sequence length="554" mass="62821">MAFEGLKEAISTELVLWLPDLDLPFEVQKNASDKALGGVLVQEGHSVAVETLPTRKHFTVVTDNVANTFFKTQKKLSPRQARWQELKQQVKEGVVRRYWLEGDLLVAKGGNWYVPTDGLRKDLLRETHDAKWAGHPSEERTLALLARSYYWPKMGEDIQAYVKYCLVFQTDKTERKKAAGLLQPLPILKRPWENISMDFITGFPKRSSATGMSPFELVIGVQPWMLLEVAKQKVGRSSPAAYKMAQSRQEMFNEARDSLEKAARRMKKYADRDYRPLEFQVGDKVLLKLTPQIWKKISNKTRQRGLIPKYDKPFEVIKRVGQVAYKLKLPERLKFHPTFHVSFLKPYHEDLHAERVQTKKNRRTDFLVQWNGTSEAEATWERDVTLWKFETAVQAYWQTKSTRASTSVDRGGFVTPKGAPREALTAPRGHHGTTLGMPRTHGRDSSTHTWAPRHVWCAPVAATARGLVWPTPSPSRHEGVQALCGKLADEAMAHCHGLMGHQTIAYSHHDVYAQHRGAMPCAPKGINHGHNVMAHCYKAGPDSGSKQHAQAMGT</sequence>
<keyword evidence="8" id="KW-0239">DNA-directed DNA polymerase</keyword>
<keyword evidence="10" id="KW-0233">DNA recombination</keyword>
<keyword evidence="6" id="KW-0229">DNA integration</keyword>
<evidence type="ECO:0000256" key="7">
    <source>
        <dbReference type="ARBA" id="ARBA00022918"/>
    </source>
</evidence>
<keyword evidence="2" id="KW-0479">Metal-binding</keyword>
<dbReference type="GO" id="GO:0003677">
    <property type="term" value="F:DNA binding"/>
    <property type="evidence" value="ECO:0007669"/>
    <property type="project" value="UniProtKB-KW"/>
</dbReference>
<evidence type="ECO:0000256" key="2">
    <source>
        <dbReference type="ARBA" id="ARBA00022723"/>
    </source>
</evidence>
<evidence type="ECO:0000256" key="11">
    <source>
        <dbReference type="ARBA" id="ARBA00023268"/>
    </source>
</evidence>
<evidence type="ECO:0000256" key="3">
    <source>
        <dbReference type="ARBA" id="ARBA00022750"/>
    </source>
</evidence>
<evidence type="ECO:0000256" key="10">
    <source>
        <dbReference type="ARBA" id="ARBA00023172"/>
    </source>
</evidence>
<dbReference type="GO" id="GO:0046872">
    <property type="term" value="F:metal ion binding"/>
    <property type="evidence" value="ECO:0007669"/>
    <property type="project" value="UniProtKB-KW"/>
</dbReference>
<dbReference type="Pfam" id="PF17919">
    <property type="entry name" value="RT_RNaseH_2"/>
    <property type="match status" value="1"/>
</dbReference>
<keyword evidence="8" id="KW-0548">Nucleotidyltransferase</keyword>
<feature type="region of interest" description="Disordered" evidence="12">
    <location>
        <begin position="407"/>
        <end position="447"/>
    </location>
</feature>
<protein>
    <submittedName>
        <fullName evidence="14">Transposon Ty3-G Gag-Pol polyprotein</fullName>
    </submittedName>
</protein>
<reference evidence="14 15" key="1">
    <citation type="journal article" date="2018" name="PLoS Genet.">
        <title>Population sequencing reveals clonal diversity and ancestral inbreeding in the grapevine cultivar Chardonnay.</title>
        <authorList>
            <person name="Roach M.J."/>
            <person name="Johnson D.L."/>
            <person name="Bohlmann J."/>
            <person name="van Vuuren H.J."/>
            <person name="Jones S.J."/>
            <person name="Pretorius I.S."/>
            <person name="Schmidt S.A."/>
            <person name="Borneman A.R."/>
        </authorList>
    </citation>
    <scope>NUCLEOTIDE SEQUENCE [LARGE SCALE GENOMIC DNA]</scope>
    <source>
        <strain evidence="15">cv. Chardonnay</strain>
        <tissue evidence="14">Leaf</tissue>
    </source>
</reference>
<evidence type="ECO:0000256" key="1">
    <source>
        <dbReference type="ARBA" id="ARBA00022670"/>
    </source>
</evidence>
<dbReference type="InterPro" id="IPR043502">
    <property type="entry name" value="DNA/RNA_pol_sf"/>
</dbReference>
<dbReference type="Pfam" id="PF24626">
    <property type="entry name" value="SH3_Tf2-1"/>
    <property type="match status" value="1"/>
</dbReference>
<accession>A0A438GFN3</accession>
<dbReference type="Gene3D" id="2.40.50.40">
    <property type="match status" value="1"/>
</dbReference>
<evidence type="ECO:0000256" key="5">
    <source>
        <dbReference type="ARBA" id="ARBA00022842"/>
    </source>
</evidence>
<keyword evidence="8" id="KW-0808">Transferase</keyword>
<dbReference type="AlphaFoldDB" id="A0A438GFN3"/>
<evidence type="ECO:0000256" key="8">
    <source>
        <dbReference type="ARBA" id="ARBA00022932"/>
    </source>
</evidence>
<keyword evidence="7" id="KW-0695">RNA-directed DNA polymerase</keyword>
<feature type="domain" description="Chromo" evidence="13">
    <location>
        <begin position="351"/>
        <end position="408"/>
    </location>
</feature>
<dbReference type="PANTHER" id="PTHR37984">
    <property type="entry name" value="PROTEIN CBG26694"/>
    <property type="match status" value="1"/>
</dbReference>
<evidence type="ECO:0000259" key="13">
    <source>
        <dbReference type="PROSITE" id="PS50013"/>
    </source>
</evidence>
<comment type="caution">
    <text evidence="14">The sequence shown here is derived from an EMBL/GenBank/DDBJ whole genome shotgun (WGS) entry which is preliminary data.</text>
</comment>
<organism evidence="14 15">
    <name type="scientific">Vitis vinifera</name>
    <name type="common">Grape</name>
    <dbReference type="NCBI Taxonomy" id="29760"/>
    <lineage>
        <taxon>Eukaryota</taxon>
        <taxon>Viridiplantae</taxon>
        <taxon>Streptophyta</taxon>
        <taxon>Embryophyta</taxon>
        <taxon>Tracheophyta</taxon>
        <taxon>Spermatophyta</taxon>
        <taxon>Magnoliopsida</taxon>
        <taxon>eudicotyledons</taxon>
        <taxon>Gunneridae</taxon>
        <taxon>Pentapetalae</taxon>
        <taxon>rosids</taxon>
        <taxon>Vitales</taxon>
        <taxon>Vitaceae</taxon>
        <taxon>Viteae</taxon>
        <taxon>Vitis</taxon>
    </lineage>
</organism>
<dbReference type="EMBL" id="QGNW01000449">
    <property type="protein sequence ID" value="RVW70999.1"/>
    <property type="molecule type" value="Genomic_DNA"/>
</dbReference>
<dbReference type="SUPFAM" id="SSF54160">
    <property type="entry name" value="Chromo domain-like"/>
    <property type="match status" value="1"/>
</dbReference>
<dbReference type="GO" id="GO:0006508">
    <property type="term" value="P:proteolysis"/>
    <property type="evidence" value="ECO:0007669"/>
    <property type="project" value="UniProtKB-KW"/>
</dbReference>
<evidence type="ECO:0000256" key="12">
    <source>
        <dbReference type="SAM" id="MobiDB-lite"/>
    </source>
</evidence>
<dbReference type="SUPFAM" id="SSF56672">
    <property type="entry name" value="DNA/RNA polymerases"/>
    <property type="match status" value="1"/>
</dbReference>
<dbReference type="InterPro" id="IPR016197">
    <property type="entry name" value="Chromo-like_dom_sf"/>
</dbReference>
<keyword evidence="1" id="KW-0645">Protease</keyword>
<dbReference type="PANTHER" id="PTHR37984:SF5">
    <property type="entry name" value="PROTEIN NYNRIN-LIKE"/>
    <property type="match status" value="1"/>
</dbReference>
<keyword evidence="5" id="KW-0460">Magnesium</keyword>
<evidence type="ECO:0000313" key="15">
    <source>
        <dbReference type="Proteomes" id="UP000288805"/>
    </source>
</evidence>